<keyword evidence="2" id="KW-1185">Reference proteome</keyword>
<dbReference type="Proteomes" id="UP000190188">
    <property type="component" value="Unassembled WGS sequence"/>
</dbReference>
<gene>
    <name evidence="1" type="ORF">BVG16_13415</name>
</gene>
<sequence length="175" mass="20389">MKSFINTRMLCKQLKKDTSIIWKREGSTHYITNRQYMVKNDVLPIDVMTTLFGRFLRIPEDGETLQMIHGEVKSVDKEFGFTALFRPDQAVIEGVATSYVKELDREQARMLKFNDQFAMVNNDYFGLSDEKRQVFATSENLLTPLYFANKQLLILPYRTTKTVDPIDEIIQNFGI</sequence>
<dbReference type="EMBL" id="MSZX01000005">
    <property type="protein sequence ID" value="OPA77451.1"/>
    <property type="molecule type" value="Genomic_DNA"/>
</dbReference>
<accession>A0A1T2XC32</accession>
<proteinExistence type="predicted"/>
<dbReference type="AlphaFoldDB" id="A0A1T2XC32"/>
<dbReference type="STRING" id="1324314.BVG16_13415"/>
<dbReference type="RefSeq" id="WP_078499192.1">
    <property type="nucleotide sequence ID" value="NZ_MSZX01000005.1"/>
</dbReference>
<evidence type="ECO:0000313" key="2">
    <source>
        <dbReference type="Proteomes" id="UP000190188"/>
    </source>
</evidence>
<reference evidence="1 2" key="1">
    <citation type="submission" date="2017-01" db="EMBL/GenBank/DDBJ databases">
        <title>Genome analysis of Paenibacillus selenitrireducens ES3-24.</title>
        <authorList>
            <person name="Xu D."/>
            <person name="Yao R."/>
            <person name="Zheng S."/>
        </authorList>
    </citation>
    <scope>NUCLEOTIDE SEQUENCE [LARGE SCALE GENOMIC DNA]</scope>
    <source>
        <strain evidence="1 2">ES3-24</strain>
    </source>
</reference>
<comment type="caution">
    <text evidence="1">The sequence shown here is derived from an EMBL/GenBank/DDBJ whole genome shotgun (WGS) entry which is preliminary data.</text>
</comment>
<evidence type="ECO:0000313" key="1">
    <source>
        <dbReference type="EMBL" id="OPA77451.1"/>
    </source>
</evidence>
<dbReference type="OrthoDB" id="2646266at2"/>
<protein>
    <submittedName>
        <fullName evidence="1">Uncharacterized protein</fullName>
    </submittedName>
</protein>
<name>A0A1T2XC32_9BACL</name>
<organism evidence="1 2">
    <name type="scientific">Paenibacillus selenitireducens</name>
    <dbReference type="NCBI Taxonomy" id="1324314"/>
    <lineage>
        <taxon>Bacteria</taxon>
        <taxon>Bacillati</taxon>
        <taxon>Bacillota</taxon>
        <taxon>Bacilli</taxon>
        <taxon>Bacillales</taxon>
        <taxon>Paenibacillaceae</taxon>
        <taxon>Paenibacillus</taxon>
    </lineage>
</organism>